<gene>
    <name evidence="4" type="ORF">Pan265_09900</name>
</gene>
<dbReference type="PANTHER" id="PTHR34580">
    <property type="match status" value="1"/>
</dbReference>
<feature type="domain" description="WYL" evidence="2">
    <location>
        <begin position="144"/>
        <end position="209"/>
    </location>
</feature>
<dbReference type="SUPFAM" id="SSF46785">
    <property type="entry name" value="Winged helix' DNA-binding domain"/>
    <property type="match status" value="1"/>
</dbReference>
<dbReference type="AlphaFoldDB" id="A0A518BW05"/>
<dbReference type="Pfam" id="PF13280">
    <property type="entry name" value="WYL"/>
    <property type="match status" value="1"/>
</dbReference>
<evidence type="ECO:0000313" key="4">
    <source>
        <dbReference type="EMBL" id="QDU71141.1"/>
    </source>
</evidence>
<dbReference type="RefSeq" id="WP_145445274.1">
    <property type="nucleotide sequence ID" value="NZ_CP036280.1"/>
</dbReference>
<dbReference type="Pfam" id="PF25583">
    <property type="entry name" value="WCX"/>
    <property type="match status" value="1"/>
</dbReference>
<name>A0A518BW05_9BACT</name>
<dbReference type="InterPro" id="IPR057727">
    <property type="entry name" value="WCX_dom"/>
</dbReference>
<evidence type="ECO:0000259" key="1">
    <source>
        <dbReference type="Pfam" id="PF08279"/>
    </source>
</evidence>
<dbReference type="PROSITE" id="PS52050">
    <property type="entry name" value="WYL"/>
    <property type="match status" value="1"/>
</dbReference>
<feature type="domain" description="Helix-turn-helix type 11" evidence="1">
    <location>
        <begin position="8"/>
        <end position="61"/>
    </location>
</feature>
<evidence type="ECO:0000259" key="2">
    <source>
        <dbReference type="Pfam" id="PF13280"/>
    </source>
</evidence>
<dbReference type="InterPro" id="IPR036390">
    <property type="entry name" value="WH_DNA-bd_sf"/>
</dbReference>
<dbReference type="KEGG" id="mcad:Pan265_09900"/>
<protein>
    <submittedName>
        <fullName evidence="4">HTH domain protein</fullName>
    </submittedName>
</protein>
<reference evidence="4 5" key="1">
    <citation type="submission" date="2019-02" db="EMBL/GenBank/DDBJ databases">
        <title>Deep-cultivation of Planctomycetes and their phenomic and genomic characterization uncovers novel biology.</title>
        <authorList>
            <person name="Wiegand S."/>
            <person name="Jogler M."/>
            <person name="Boedeker C."/>
            <person name="Pinto D."/>
            <person name="Vollmers J."/>
            <person name="Rivas-Marin E."/>
            <person name="Kohn T."/>
            <person name="Peeters S.H."/>
            <person name="Heuer A."/>
            <person name="Rast P."/>
            <person name="Oberbeckmann S."/>
            <person name="Bunk B."/>
            <person name="Jeske O."/>
            <person name="Meyerdierks A."/>
            <person name="Storesund J.E."/>
            <person name="Kallscheuer N."/>
            <person name="Luecker S."/>
            <person name="Lage O.M."/>
            <person name="Pohl T."/>
            <person name="Merkel B.J."/>
            <person name="Hornburger P."/>
            <person name="Mueller R.-W."/>
            <person name="Bruemmer F."/>
            <person name="Labrenz M."/>
            <person name="Spormann A.M."/>
            <person name="Op den Camp H."/>
            <person name="Overmann J."/>
            <person name="Amann R."/>
            <person name="Jetten M.S.M."/>
            <person name="Mascher T."/>
            <person name="Medema M.H."/>
            <person name="Devos D.P."/>
            <person name="Kaster A.-K."/>
            <person name="Ovreas L."/>
            <person name="Rohde M."/>
            <person name="Galperin M.Y."/>
            <person name="Jogler C."/>
        </authorList>
    </citation>
    <scope>NUCLEOTIDE SEQUENCE [LARGE SCALE GENOMIC DNA]</scope>
    <source>
        <strain evidence="4 5">Pan265</strain>
    </source>
</reference>
<dbReference type="PANTHER" id="PTHR34580:SF1">
    <property type="entry name" value="PROTEIN PAFC"/>
    <property type="match status" value="1"/>
</dbReference>
<dbReference type="InterPro" id="IPR028349">
    <property type="entry name" value="PafC-like"/>
</dbReference>
<dbReference type="OrthoDB" id="9767131at2"/>
<proteinExistence type="predicted"/>
<keyword evidence="5" id="KW-1185">Reference proteome</keyword>
<dbReference type="Proteomes" id="UP000320386">
    <property type="component" value="Chromosome"/>
</dbReference>
<organism evidence="4 5">
    <name type="scientific">Mucisphaera calidilacus</name>
    <dbReference type="NCBI Taxonomy" id="2527982"/>
    <lineage>
        <taxon>Bacteria</taxon>
        <taxon>Pseudomonadati</taxon>
        <taxon>Planctomycetota</taxon>
        <taxon>Phycisphaerae</taxon>
        <taxon>Phycisphaerales</taxon>
        <taxon>Phycisphaeraceae</taxon>
        <taxon>Mucisphaera</taxon>
    </lineage>
</organism>
<dbReference type="EMBL" id="CP036280">
    <property type="protein sequence ID" value="QDU71141.1"/>
    <property type="molecule type" value="Genomic_DNA"/>
</dbReference>
<evidence type="ECO:0000259" key="3">
    <source>
        <dbReference type="Pfam" id="PF25583"/>
    </source>
</evidence>
<dbReference type="Gene3D" id="1.10.10.10">
    <property type="entry name" value="Winged helix-like DNA-binding domain superfamily/Winged helix DNA-binding domain"/>
    <property type="match status" value="1"/>
</dbReference>
<sequence length="321" mass="36383">MAGTRLPRLLRLITLLQSGQAQNPDQLAEELGVHRRTVFRDLDLLRKAGIPCFFDQGDGYRVAERFFLPPVNLTIPETLGLLLLGKSAEGSRDQPLGSDSVSAIRKLISAVPEPMRSACLDVMSNVTVQPSARVPGDVETRYHRILQSCIDEGRICRIRYRPARADEDLELELHPYALHFAARAWYVYGWTPHFDDVRVFKLVRLGGVELTESYFTPPRDFKVADKIGKAWLLIPEGKVYKIELRFAPRVARNVMEVSWHPSQKQSLRRDGWATVRFEVDGLGEIAWWVCGYADQVRVIKPKKLADMVCAMHQRAAAGYDA</sequence>
<accession>A0A518BW05</accession>
<dbReference type="InterPro" id="IPR013196">
    <property type="entry name" value="HTH_11"/>
</dbReference>
<dbReference type="Pfam" id="PF08279">
    <property type="entry name" value="HTH_11"/>
    <property type="match status" value="1"/>
</dbReference>
<dbReference type="InterPro" id="IPR036388">
    <property type="entry name" value="WH-like_DNA-bd_sf"/>
</dbReference>
<evidence type="ECO:0000313" key="5">
    <source>
        <dbReference type="Proteomes" id="UP000320386"/>
    </source>
</evidence>
<dbReference type="InterPro" id="IPR026881">
    <property type="entry name" value="WYL_dom"/>
</dbReference>
<dbReference type="PIRSF" id="PIRSF016838">
    <property type="entry name" value="PafC"/>
    <property type="match status" value="1"/>
</dbReference>
<feature type="domain" description="WCX" evidence="3">
    <location>
        <begin position="239"/>
        <end position="316"/>
    </location>
</feature>
<dbReference type="InterPro" id="IPR051534">
    <property type="entry name" value="CBASS_pafABC_assoc_protein"/>
</dbReference>